<accession>A0ABN3U2S2</accession>
<evidence type="ECO:0000313" key="2">
    <source>
        <dbReference type="Proteomes" id="UP001500886"/>
    </source>
</evidence>
<organism evidence="1 2">
    <name type="scientific">Streptomyces luteosporeus</name>
    <dbReference type="NCBI Taxonomy" id="173856"/>
    <lineage>
        <taxon>Bacteria</taxon>
        <taxon>Bacillati</taxon>
        <taxon>Actinomycetota</taxon>
        <taxon>Actinomycetes</taxon>
        <taxon>Kitasatosporales</taxon>
        <taxon>Streptomycetaceae</taxon>
        <taxon>Streptomyces</taxon>
    </lineage>
</organism>
<protein>
    <submittedName>
        <fullName evidence="1">Uncharacterized protein</fullName>
    </submittedName>
</protein>
<evidence type="ECO:0000313" key="1">
    <source>
        <dbReference type="EMBL" id="GAA2723579.1"/>
    </source>
</evidence>
<dbReference type="PROSITE" id="PS51257">
    <property type="entry name" value="PROKAR_LIPOPROTEIN"/>
    <property type="match status" value="1"/>
</dbReference>
<proteinExistence type="predicted"/>
<reference evidence="1 2" key="1">
    <citation type="journal article" date="2019" name="Int. J. Syst. Evol. Microbiol.">
        <title>The Global Catalogue of Microorganisms (GCM) 10K type strain sequencing project: providing services to taxonomists for standard genome sequencing and annotation.</title>
        <authorList>
            <consortium name="The Broad Institute Genomics Platform"/>
            <consortium name="The Broad Institute Genome Sequencing Center for Infectious Disease"/>
            <person name="Wu L."/>
            <person name="Ma J."/>
        </authorList>
    </citation>
    <scope>NUCLEOTIDE SEQUENCE [LARGE SCALE GENOMIC DNA]</scope>
    <source>
        <strain evidence="1 2">JCM 4542</strain>
    </source>
</reference>
<gene>
    <name evidence="1" type="ORF">GCM10010315_51240</name>
</gene>
<dbReference type="RefSeq" id="WP_344438380.1">
    <property type="nucleotide sequence ID" value="NZ_BAAASL010000023.1"/>
</dbReference>
<comment type="caution">
    <text evidence="1">The sequence shown here is derived from an EMBL/GenBank/DDBJ whole genome shotgun (WGS) entry which is preliminary data.</text>
</comment>
<sequence>MGERTIHTTRKALAAAGVVAIIAAGSTACDPSNSLSTAAKVKQAFDKLGKQKSLSLEIGFDANADQIFKAMQGQDDFTRDDAAMLAKLKLDYSFGSDTALKDAKADDKSFKYGMQLGEGGGKPVLEARQLGDKSYFRVDLKAVMAFAEKHGKKPGSGDAESRTMEKLIRQADQLPDSLGGAKNALKGEWVSLDKATFEEFAKSMDKSGSGKSTQPDPETQKKVYEVLQRALVDNAEVKDAGKKNGVEHVTATVPANKVAKDFAEGLKPLKDKLGDKAPSLDKLNKDLDELDKKKDKNLVFDLSIKDGMLAGLSLDAAQFNDDAKAEDKLQGPLPIAITFKNGAAALTAPAGAKELKPQDLMGAAMFAMGAGKDGKDV</sequence>
<dbReference type="Proteomes" id="UP001500886">
    <property type="component" value="Unassembled WGS sequence"/>
</dbReference>
<keyword evidence="2" id="KW-1185">Reference proteome</keyword>
<name>A0ABN3U2S2_9ACTN</name>
<dbReference type="EMBL" id="BAAASL010000023">
    <property type="protein sequence ID" value="GAA2723579.1"/>
    <property type="molecule type" value="Genomic_DNA"/>
</dbReference>